<dbReference type="Proteomes" id="UP000323300">
    <property type="component" value="Unassembled WGS sequence"/>
</dbReference>
<dbReference type="Gene3D" id="1.20.1260.10">
    <property type="match status" value="1"/>
</dbReference>
<keyword evidence="1" id="KW-0732">Signal</keyword>
<evidence type="ECO:0000313" key="4">
    <source>
        <dbReference type="Proteomes" id="UP000323300"/>
    </source>
</evidence>
<protein>
    <submittedName>
        <fullName evidence="3">Putative membrane protein</fullName>
    </submittedName>
</protein>
<evidence type="ECO:0000259" key="2">
    <source>
        <dbReference type="Pfam" id="PF13628"/>
    </source>
</evidence>
<feature type="chain" id="PRO_5009302739" evidence="1">
    <location>
        <begin position="20"/>
        <end position="200"/>
    </location>
</feature>
<dbReference type="RefSeq" id="WP_149764160.1">
    <property type="nucleotide sequence ID" value="NZ_BSPE01000012.1"/>
</dbReference>
<feature type="signal peptide" evidence="1">
    <location>
        <begin position="1"/>
        <end position="19"/>
    </location>
</feature>
<dbReference type="PANTHER" id="PTHR38593">
    <property type="entry name" value="BLR2558 PROTEIN"/>
    <property type="match status" value="1"/>
</dbReference>
<gene>
    <name evidence="3" type="ORF">SAMN04488498_14115</name>
</gene>
<keyword evidence="4" id="KW-1185">Reference proteome</keyword>
<dbReference type="Pfam" id="PF13628">
    <property type="entry name" value="DUF4142"/>
    <property type="match status" value="1"/>
</dbReference>
<dbReference type="PANTHER" id="PTHR38593:SF1">
    <property type="entry name" value="BLR2558 PROTEIN"/>
    <property type="match status" value="1"/>
</dbReference>
<dbReference type="OrthoDB" id="9101320at2"/>
<sequence length="200" mass="21694">MRCVALAFGLALLPSDIWAQIGNPTGWAPDTKMEEAGVPAPNQTNYQDRLFAQLATAGGMAEVELGKLASDKTAHEGVKRFAERMIDEHGKANDALKTIAKESKIPLSDQLDPDHKKVHADLQKLDGVQFDRAYLAAQIVDHQKTVQLLAWEIGQGEDAELQRFASQSLTGVLEHLAAARNLVADLNLRSSADNGPPAHQ</sequence>
<organism evidence="3 4">
    <name type="scientific">Neomesorhizobium albiziae</name>
    <dbReference type="NCBI Taxonomy" id="335020"/>
    <lineage>
        <taxon>Bacteria</taxon>
        <taxon>Pseudomonadati</taxon>
        <taxon>Pseudomonadota</taxon>
        <taxon>Alphaproteobacteria</taxon>
        <taxon>Hyphomicrobiales</taxon>
        <taxon>Phyllobacteriaceae</taxon>
        <taxon>Neomesorhizobium</taxon>
    </lineage>
</organism>
<name>A0A1I4FD01_9HYPH</name>
<feature type="domain" description="DUF4142" evidence="2">
    <location>
        <begin position="47"/>
        <end position="182"/>
    </location>
</feature>
<dbReference type="AlphaFoldDB" id="A0A1I4FD01"/>
<accession>A0A1I4FD01</accession>
<dbReference type="InterPro" id="IPR012347">
    <property type="entry name" value="Ferritin-like"/>
</dbReference>
<evidence type="ECO:0000256" key="1">
    <source>
        <dbReference type="SAM" id="SignalP"/>
    </source>
</evidence>
<dbReference type="InterPro" id="IPR025419">
    <property type="entry name" value="DUF4142"/>
</dbReference>
<dbReference type="EMBL" id="FOSL01000041">
    <property type="protein sequence ID" value="SFL15190.1"/>
    <property type="molecule type" value="Genomic_DNA"/>
</dbReference>
<proteinExistence type="predicted"/>
<evidence type="ECO:0000313" key="3">
    <source>
        <dbReference type="EMBL" id="SFL15190.1"/>
    </source>
</evidence>
<reference evidence="3 4" key="1">
    <citation type="submission" date="2016-10" db="EMBL/GenBank/DDBJ databases">
        <authorList>
            <person name="Varghese N."/>
            <person name="Submissions S."/>
        </authorList>
    </citation>
    <scope>NUCLEOTIDE SEQUENCE [LARGE SCALE GENOMIC DNA]</scope>
    <source>
        <strain evidence="3 4">DSM 21822</strain>
    </source>
</reference>